<name>B5CTX2_PHOPM</name>
<gene>
    <name evidence="1" type="ORF">BACPLE_00201</name>
</gene>
<evidence type="ECO:0000313" key="2">
    <source>
        <dbReference type="Proteomes" id="UP000003452"/>
    </source>
</evidence>
<dbReference type="HOGENOM" id="CLU_1096926_0_0_10"/>
<proteinExistence type="predicted"/>
<dbReference type="Proteomes" id="UP000003452">
    <property type="component" value="Unassembled WGS sequence"/>
</dbReference>
<comment type="caution">
    <text evidence="1">The sequence shown here is derived from an EMBL/GenBank/DDBJ whole genome shotgun (WGS) entry which is preliminary data.</text>
</comment>
<dbReference type="EMBL" id="ABQC02000002">
    <property type="protein sequence ID" value="EDY97411.1"/>
    <property type="molecule type" value="Genomic_DNA"/>
</dbReference>
<protein>
    <submittedName>
        <fullName evidence="1">Uncharacterized protein</fullName>
    </submittedName>
</protein>
<reference evidence="1 2" key="2">
    <citation type="submission" date="2008-08" db="EMBL/GenBank/DDBJ databases">
        <authorList>
            <person name="Fulton L."/>
            <person name="Clifton S."/>
            <person name="Fulton B."/>
            <person name="Xu J."/>
            <person name="Minx P."/>
            <person name="Pepin K.H."/>
            <person name="Johnson M."/>
            <person name="Thiruvilangam P."/>
            <person name="Bhonagiri V."/>
            <person name="Nash W.E."/>
            <person name="Mardis E.R."/>
            <person name="Wilson R.K."/>
        </authorList>
    </citation>
    <scope>NUCLEOTIDE SEQUENCE [LARGE SCALE GENOMIC DNA]</scope>
    <source>
        <strain evidence="2">DSM 17135 / JCM 12973 / M2</strain>
    </source>
</reference>
<accession>B5CTX2</accession>
<evidence type="ECO:0000313" key="1">
    <source>
        <dbReference type="EMBL" id="EDY97411.1"/>
    </source>
</evidence>
<organism evidence="1 2">
    <name type="scientific">Phocaeicola plebeius (strain DSM 17135 / JCM 12973 / CCUG 54634 / M2)</name>
    <name type="common">Bacteroides plebeius</name>
    <dbReference type="NCBI Taxonomy" id="484018"/>
    <lineage>
        <taxon>Bacteria</taxon>
        <taxon>Pseudomonadati</taxon>
        <taxon>Bacteroidota</taxon>
        <taxon>Bacteroidia</taxon>
        <taxon>Bacteroidales</taxon>
        <taxon>Bacteroidaceae</taxon>
        <taxon>Phocaeicola</taxon>
    </lineage>
</organism>
<sequence length="253" mass="26439">MVPVHGFYHIFRALYQGSAVFLYQQVAAGGVGIAYAARKGEAVALVAFGYLGGNEGASFGAGLYHEGSVADAGYDAVALHEVLPVGVGAAHELGEQSALCQHLGSGAAVYGWVDAVQTVSQYTHGVESVGQCLAVGMDVDAVSQSAHYQHVGKQGAEFLHETLAEAFAVVGGIACAYDAQDVPAVQVGRAFVEQDERGIGTFAEAGWIGFVVFGQALNLVLLGKRELGFAQTEYFRMLKGGSYLRSDSGKKGR</sequence>
<reference evidence="1 2" key="1">
    <citation type="submission" date="2008-08" db="EMBL/GenBank/DDBJ databases">
        <title>Draft genome sequence of Bacteroides plebeius (DSM 17135).</title>
        <authorList>
            <person name="Sudarsanam P."/>
            <person name="Ley R."/>
            <person name="Guruge J."/>
            <person name="Turnbaugh P.J."/>
            <person name="Mahowald M."/>
            <person name="Liep D."/>
            <person name="Gordon J."/>
        </authorList>
    </citation>
    <scope>NUCLEOTIDE SEQUENCE [LARGE SCALE GENOMIC DNA]</scope>
    <source>
        <strain evidence="2">DSM 17135 / JCM 12973 / M2</strain>
    </source>
</reference>
<dbReference type="AlphaFoldDB" id="B5CTX2"/>